<reference evidence="9" key="1">
    <citation type="submission" date="2014-07" db="EMBL/GenBank/DDBJ databases">
        <authorList>
            <person name="Monot Marc"/>
        </authorList>
    </citation>
    <scope>NUCLEOTIDE SEQUENCE</scope>
</reference>
<dbReference type="PANTHER" id="PTHR43744">
    <property type="entry name" value="ABC TRANSPORTER PERMEASE PROTEIN MG189-RELATED-RELATED"/>
    <property type="match status" value="1"/>
</dbReference>
<feature type="transmembrane region" description="Helical" evidence="7">
    <location>
        <begin position="53"/>
        <end position="72"/>
    </location>
</feature>
<keyword evidence="4 7" id="KW-0812">Transmembrane</keyword>
<keyword evidence="2 7" id="KW-0813">Transport</keyword>
<keyword evidence="3" id="KW-1003">Cell membrane</keyword>
<evidence type="ECO:0000256" key="6">
    <source>
        <dbReference type="ARBA" id="ARBA00023136"/>
    </source>
</evidence>
<dbReference type="PROSITE" id="PS50928">
    <property type="entry name" value="ABC_TM1"/>
    <property type="match status" value="1"/>
</dbReference>
<feature type="transmembrane region" description="Helical" evidence="7">
    <location>
        <begin position="279"/>
        <end position="301"/>
    </location>
</feature>
<evidence type="ECO:0000256" key="5">
    <source>
        <dbReference type="ARBA" id="ARBA00022989"/>
    </source>
</evidence>
<keyword evidence="5 7" id="KW-1133">Transmembrane helix</keyword>
<feature type="transmembrane region" description="Helical" evidence="7">
    <location>
        <begin position="110"/>
        <end position="136"/>
    </location>
</feature>
<dbReference type="GO" id="GO:0005886">
    <property type="term" value="C:plasma membrane"/>
    <property type="evidence" value="ECO:0007669"/>
    <property type="project" value="UniProtKB-SubCell"/>
</dbReference>
<feature type="domain" description="ABC transmembrane type-1" evidence="8">
    <location>
        <begin position="111"/>
        <end position="301"/>
    </location>
</feature>
<dbReference type="GO" id="GO:0055085">
    <property type="term" value="P:transmembrane transport"/>
    <property type="evidence" value="ECO:0007669"/>
    <property type="project" value="InterPro"/>
</dbReference>
<evidence type="ECO:0000313" key="9">
    <source>
        <dbReference type="EMBL" id="CDS89689.1"/>
    </source>
</evidence>
<dbReference type="Pfam" id="PF00528">
    <property type="entry name" value="BPD_transp_1"/>
    <property type="match status" value="1"/>
</dbReference>
<evidence type="ECO:0000256" key="1">
    <source>
        <dbReference type="ARBA" id="ARBA00004651"/>
    </source>
</evidence>
<proteinExistence type="inferred from homology"/>
<evidence type="ECO:0000259" key="8">
    <source>
        <dbReference type="PROSITE" id="PS50928"/>
    </source>
</evidence>
<feature type="transmembrane region" description="Helical" evidence="7">
    <location>
        <begin position="221"/>
        <end position="244"/>
    </location>
</feature>
<evidence type="ECO:0000256" key="4">
    <source>
        <dbReference type="ARBA" id="ARBA00022692"/>
    </source>
</evidence>
<dbReference type="InterPro" id="IPR035906">
    <property type="entry name" value="MetI-like_sf"/>
</dbReference>
<dbReference type="PANTHER" id="PTHR43744:SF12">
    <property type="entry name" value="ABC TRANSPORTER PERMEASE PROTEIN MG189-RELATED"/>
    <property type="match status" value="1"/>
</dbReference>
<dbReference type="SUPFAM" id="SSF161098">
    <property type="entry name" value="MetI-like"/>
    <property type="match status" value="1"/>
</dbReference>
<dbReference type="EMBL" id="LK932530">
    <property type="protein sequence ID" value="CDS89689.1"/>
    <property type="molecule type" value="Genomic_DNA"/>
</dbReference>
<gene>
    <name evidence="9" type="ORF">BN1096_750026</name>
</gene>
<comment type="subcellular location">
    <subcellularLocation>
        <location evidence="1 7">Cell membrane</location>
        <topology evidence="1 7">Multi-pass membrane protein</topology>
    </subcellularLocation>
</comment>
<organism evidence="9">
    <name type="scientific">Clostridioides difficile</name>
    <name type="common">Peptoclostridium difficile</name>
    <dbReference type="NCBI Taxonomy" id="1496"/>
    <lineage>
        <taxon>Bacteria</taxon>
        <taxon>Bacillati</taxon>
        <taxon>Bacillota</taxon>
        <taxon>Clostridia</taxon>
        <taxon>Peptostreptococcales</taxon>
        <taxon>Peptostreptococcaceae</taxon>
        <taxon>Clostridioides</taxon>
    </lineage>
</organism>
<dbReference type="InterPro" id="IPR000515">
    <property type="entry name" value="MetI-like"/>
</dbReference>
<keyword evidence="6 7" id="KW-0472">Membrane</keyword>
<protein>
    <submittedName>
        <fullName evidence="9">ABC-type transport system, sugar-family permease</fullName>
    </submittedName>
</protein>
<sequence>MLTLDSYQRKFIINKEKVDIIRFIQKEETMDIIQPIKKDKVDIKKIASKSIEILILLLLSAIFIFPFIWMLSTSFKNPQEMMQLPPTIIPNDIVLENYSTAWHSGPFFRYLLNSVFVTGSVLIVQFLVMVPAAYAFSKIKFKGEKMLFGLLLVGLMIPPQVTFLPVYMMMSKFGFINTYVPLIIPFMTSSFGIFLLRQNFMQISDEIIEAAKLDNASDLKIMFRIMVPMAKPAVITFILFNFIYHWNNYFWPLVMTNTDAIRTLPIGVALLKSSEGITAWNVIMAGNIILILPIILVYIFANKKVKEAFMYSGIK</sequence>
<dbReference type="CDD" id="cd06261">
    <property type="entry name" value="TM_PBP2"/>
    <property type="match status" value="1"/>
</dbReference>
<evidence type="ECO:0000256" key="7">
    <source>
        <dbReference type="RuleBase" id="RU363032"/>
    </source>
</evidence>
<feature type="transmembrane region" description="Helical" evidence="7">
    <location>
        <begin position="176"/>
        <end position="196"/>
    </location>
</feature>
<accession>A0A069AK76</accession>
<dbReference type="Gene3D" id="1.10.3720.10">
    <property type="entry name" value="MetI-like"/>
    <property type="match status" value="1"/>
</dbReference>
<evidence type="ECO:0000256" key="2">
    <source>
        <dbReference type="ARBA" id="ARBA00022448"/>
    </source>
</evidence>
<dbReference type="AlphaFoldDB" id="A0A069AK76"/>
<feature type="transmembrane region" description="Helical" evidence="7">
    <location>
        <begin position="148"/>
        <end position="170"/>
    </location>
</feature>
<comment type="similarity">
    <text evidence="7">Belongs to the binding-protein-dependent transport system permease family.</text>
</comment>
<name>A0A069AK76_CLODI</name>
<evidence type="ECO:0000256" key="3">
    <source>
        <dbReference type="ARBA" id="ARBA00022475"/>
    </source>
</evidence>